<dbReference type="InterPro" id="IPR005162">
    <property type="entry name" value="Retrotrans_gag_dom"/>
</dbReference>
<keyword evidence="2" id="KW-0695">RNA-directed DNA polymerase</keyword>
<keyword evidence="2" id="KW-0808">Transferase</keyword>
<proteinExistence type="predicted"/>
<evidence type="ECO:0000259" key="1">
    <source>
        <dbReference type="Pfam" id="PF03732"/>
    </source>
</evidence>
<dbReference type="EMBL" id="BQNB010018483">
    <property type="protein sequence ID" value="GJT74913.1"/>
    <property type="molecule type" value="Genomic_DNA"/>
</dbReference>
<sequence length="576" mass="65797">MDDPNITMKEYIRHEEEKARRNGKVYNWETATYGRIWDDDEVHNLRSVETEFPAIVFDDTFTSQAALSCEPTPTVSYFNDVDFHKDFENEFPAITYNDALIEPTISPQHIDEFNLKDETLLSKYDEEELKVLYFNDLFSFNIIYPDNLKSDKDNDDNEIKTKFLSKCCPPARTAKKMEEINNLQQEPDETLYQAWERFKELLMKCPQHYLTEMQEVVLFYNGLDVLTRQILDSKGDIATKTVADAKVTIQEMVEYSKKWNNGTSRTRSTETSDGLAAIQAQLNNLGREITKMLPNSTKTNLRDHVKSISTTVEADMTPIRRIRSSQYVVSAQQNNADITDFEERLGRIYGKEIHRVQVFDFEGLIELMADGLSGRMLMEHRDAQGHKAVLDLDIARALQFQLGGVRRRISWREFILGISSAGDFLGTTPSYTWIRDPMLRLCHMLIACSIAGRSQAPEKVTMIDLFYLREMDVGSVNIPYLLARYLRLFTSGRKHWAMISRVDEGALAILALAQVPQAPTAAGPAKTMAQRLGRLEEDVNGLGGALGEHREVLDSMACDFSQFTTWTVTGLSQMMD</sequence>
<organism evidence="2 3">
    <name type="scientific">Tanacetum coccineum</name>
    <dbReference type="NCBI Taxonomy" id="301880"/>
    <lineage>
        <taxon>Eukaryota</taxon>
        <taxon>Viridiplantae</taxon>
        <taxon>Streptophyta</taxon>
        <taxon>Embryophyta</taxon>
        <taxon>Tracheophyta</taxon>
        <taxon>Spermatophyta</taxon>
        <taxon>Magnoliopsida</taxon>
        <taxon>eudicotyledons</taxon>
        <taxon>Gunneridae</taxon>
        <taxon>Pentapetalae</taxon>
        <taxon>asterids</taxon>
        <taxon>campanulids</taxon>
        <taxon>Asterales</taxon>
        <taxon>Asteraceae</taxon>
        <taxon>Asteroideae</taxon>
        <taxon>Anthemideae</taxon>
        <taxon>Anthemidinae</taxon>
        <taxon>Tanacetum</taxon>
    </lineage>
</organism>
<dbReference type="GO" id="GO:0003964">
    <property type="term" value="F:RNA-directed DNA polymerase activity"/>
    <property type="evidence" value="ECO:0007669"/>
    <property type="project" value="UniProtKB-KW"/>
</dbReference>
<accession>A0ABQ5GHR0</accession>
<gene>
    <name evidence="2" type="ORF">Tco_1041638</name>
</gene>
<comment type="caution">
    <text evidence="2">The sequence shown here is derived from an EMBL/GenBank/DDBJ whole genome shotgun (WGS) entry which is preliminary data.</text>
</comment>
<keyword evidence="3" id="KW-1185">Reference proteome</keyword>
<feature type="domain" description="Retrotransposon gag" evidence="1">
    <location>
        <begin position="157"/>
        <end position="224"/>
    </location>
</feature>
<dbReference type="PANTHER" id="PTHR33223">
    <property type="entry name" value="CCHC-TYPE DOMAIN-CONTAINING PROTEIN"/>
    <property type="match status" value="1"/>
</dbReference>
<reference evidence="2" key="2">
    <citation type="submission" date="2022-01" db="EMBL/GenBank/DDBJ databases">
        <authorList>
            <person name="Yamashiro T."/>
            <person name="Shiraishi A."/>
            <person name="Satake H."/>
            <person name="Nakayama K."/>
        </authorList>
    </citation>
    <scope>NUCLEOTIDE SEQUENCE</scope>
</reference>
<dbReference type="PANTHER" id="PTHR33223:SF11">
    <property type="entry name" value="ELEMENT PROTEIN, PUTATIVE-RELATED"/>
    <property type="match status" value="1"/>
</dbReference>
<reference evidence="2" key="1">
    <citation type="journal article" date="2022" name="Int. J. Mol. Sci.">
        <title>Draft Genome of Tanacetum Coccineum: Genomic Comparison of Closely Related Tanacetum-Family Plants.</title>
        <authorList>
            <person name="Yamashiro T."/>
            <person name="Shiraishi A."/>
            <person name="Nakayama K."/>
            <person name="Satake H."/>
        </authorList>
    </citation>
    <scope>NUCLEOTIDE SEQUENCE</scope>
</reference>
<name>A0ABQ5GHR0_9ASTR</name>
<dbReference type="Proteomes" id="UP001151760">
    <property type="component" value="Unassembled WGS sequence"/>
</dbReference>
<evidence type="ECO:0000313" key="3">
    <source>
        <dbReference type="Proteomes" id="UP001151760"/>
    </source>
</evidence>
<keyword evidence="2" id="KW-0548">Nucleotidyltransferase</keyword>
<protein>
    <submittedName>
        <fullName evidence="2">Reverse transcriptase domain-containing protein</fullName>
    </submittedName>
</protein>
<evidence type="ECO:0000313" key="2">
    <source>
        <dbReference type="EMBL" id="GJT74913.1"/>
    </source>
</evidence>
<dbReference type="Pfam" id="PF03732">
    <property type="entry name" value="Retrotrans_gag"/>
    <property type="match status" value="1"/>
</dbReference>